<gene>
    <name evidence="1" type="ORF">PWN146_05020</name>
</gene>
<dbReference type="EMBL" id="LT575490">
    <property type="protein sequence ID" value="SAY46254.1"/>
    <property type="molecule type" value="Genomic_DNA"/>
</dbReference>
<name>A0A1C3HMH4_SERMA</name>
<dbReference type="RefSeq" id="WP_069100515.1">
    <property type="nucleotide sequence ID" value="NZ_CP025698.1"/>
</dbReference>
<reference evidence="1" key="1">
    <citation type="submission" date="2016-05" db="EMBL/GenBank/DDBJ databases">
        <authorList>
            <person name="Cock P.J.A."/>
            <person name="Cock P.J.A."/>
        </authorList>
    </citation>
    <scope>NUCLEOTIDE SEQUENCE</scope>
    <source>
        <strain evidence="1">PWN146_assembly</strain>
    </source>
</reference>
<dbReference type="AlphaFoldDB" id="A0A1C3HMH4"/>
<protein>
    <recommendedName>
        <fullName evidence="2">Response regulator</fullName>
    </recommendedName>
</protein>
<sequence>MEMNLLVIEDDIEIVKKWQEALEFYAIEDAPTYNINSTFSKTLDEAKRLILHSYFDAIVIDIRLESEDASPNKDGNEILKIVTSSTLSVAAVCTGEPSIVDLNGDHEESVKIFTKGTGDNISQQIITWLDEKKSMISAIQKMKESFKKEMASIFFKSIWPRWSYWVDEGKSETSFTENALKRHMATHLHASFLNLDNQSVHPEEYFFIPPLQERLDTGDIILSEGKLEIIVTPRCDMVRMKGTNPTYQLVTLLDKSEQWSEFERNLERARAEGNKKRTDSIIKEIKKFTNHNNETTSHFIQKFRVKATDTWEDYGPYYAQFNLIRSVTRGEETEKELLSKRIASLSNEFVPSLVERLGSFFSRIGTPDYSHPE</sequence>
<evidence type="ECO:0008006" key="2">
    <source>
        <dbReference type="Google" id="ProtNLM"/>
    </source>
</evidence>
<evidence type="ECO:0000313" key="1">
    <source>
        <dbReference type="EMBL" id="SAY46254.1"/>
    </source>
</evidence>
<proteinExistence type="predicted"/>
<accession>A0A1C3HMH4</accession>
<organism evidence="1">
    <name type="scientific">Serratia marcescens</name>
    <dbReference type="NCBI Taxonomy" id="615"/>
    <lineage>
        <taxon>Bacteria</taxon>
        <taxon>Pseudomonadati</taxon>
        <taxon>Pseudomonadota</taxon>
        <taxon>Gammaproteobacteria</taxon>
        <taxon>Enterobacterales</taxon>
        <taxon>Yersiniaceae</taxon>
        <taxon>Serratia</taxon>
    </lineage>
</organism>